<organism evidence="1 2">
    <name type="scientific">Teratosphaeria nubilosa</name>
    <dbReference type="NCBI Taxonomy" id="161662"/>
    <lineage>
        <taxon>Eukaryota</taxon>
        <taxon>Fungi</taxon>
        <taxon>Dikarya</taxon>
        <taxon>Ascomycota</taxon>
        <taxon>Pezizomycotina</taxon>
        <taxon>Dothideomycetes</taxon>
        <taxon>Dothideomycetidae</taxon>
        <taxon>Mycosphaerellales</taxon>
        <taxon>Teratosphaeriaceae</taxon>
        <taxon>Teratosphaeria</taxon>
    </lineage>
</organism>
<dbReference type="AlphaFoldDB" id="A0A6G1KXV1"/>
<name>A0A6G1KXV1_9PEZI</name>
<gene>
    <name evidence="1" type="ORF">EJ03DRAFT_12910</name>
</gene>
<protein>
    <submittedName>
        <fullName evidence="1">Uncharacterized protein</fullName>
    </submittedName>
</protein>
<sequence>MVMPPTSTPTWSRTQSCPVARLRITAASVISALAMPQKPISKPTSSLSRDMTERRKLHAHRQGVLRQQLWLKSPTLCCSASIELAVLHVRSLPCAVTRASTYNQLRRSGATLLELFCVAVRRRVLRVQRKKDMDGMPGAGLGDATDGAW</sequence>
<accession>A0A6G1KXV1</accession>
<dbReference type="EMBL" id="ML995907">
    <property type="protein sequence ID" value="KAF2764874.1"/>
    <property type="molecule type" value="Genomic_DNA"/>
</dbReference>
<evidence type="ECO:0000313" key="1">
    <source>
        <dbReference type="EMBL" id="KAF2764874.1"/>
    </source>
</evidence>
<proteinExistence type="predicted"/>
<keyword evidence="2" id="KW-1185">Reference proteome</keyword>
<evidence type="ECO:0000313" key="2">
    <source>
        <dbReference type="Proteomes" id="UP000799436"/>
    </source>
</evidence>
<reference evidence="1" key="1">
    <citation type="journal article" date="2020" name="Stud. Mycol.">
        <title>101 Dothideomycetes genomes: a test case for predicting lifestyles and emergence of pathogens.</title>
        <authorList>
            <person name="Haridas S."/>
            <person name="Albert R."/>
            <person name="Binder M."/>
            <person name="Bloem J."/>
            <person name="Labutti K."/>
            <person name="Salamov A."/>
            <person name="Andreopoulos B."/>
            <person name="Baker S."/>
            <person name="Barry K."/>
            <person name="Bills G."/>
            <person name="Bluhm B."/>
            <person name="Cannon C."/>
            <person name="Castanera R."/>
            <person name="Culley D."/>
            <person name="Daum C."/>
            <person name="Ezra D."/>
            <person name="Gonzalez J."/>
            <person name="Henrissat B."/>
            <person name="Kuo A."/>
            <person name="Liang C."/>
            <person name="Lipzen A."/>
            <person name="Lutzoni F."/>
            <person name="Magnuson J."/>
            <person name="Mondo S."/>
            <person name="Nolan M."/>
            <person name="Ohm R."/>
            <person name="Pangilinan J."/>
            <person name="Park H.-J."/>
            <person name="Ramirez L."/>
            <person name="Alfaro M."/>
            <person name="Sun H."/>
            <person name="Tritt A."/>
            <person name="Yoshinaga Y."/>
            <person name="Zwiers L.-H."/>
            <person name="Turgeon B."/>
            <person name="Goodwin S."/>
            <person name="Spatafora J."/>
            <person name="Crous P."/>
            <person name="Grigoriev I."/>
        </authorList>
    </citation>
    <scope>NUCLEOTIDE SEQUENCE</scope>
    <source>
        <strain evidence="1">CBS 116005</strain>
    </source>
</reference>
<dbReference type="Proteomes" id="UP000799436">
    <property type="component" value="Unassembled WGS sequence"/>
</dbReference>